<dbReference type="EMBL" id="BARS01042501">
    <property type="protein sequence ID" value="GAG29696.1"/>
    <property type="molecule type" value="Genomic_DNA"/>
</dbReference>
<feature type="non-terminal residue" evidence="1">
    <location>
        <position position="1"/>
    </location>
</feature>
<sequence>GTMAVPQLKVGDGVEITWSGTYKTKSGMGFKFTVGIKKN</sequence>
<protein>
    <submittedName>
        <fullName evidence="1">Uncharacterized protein</fullName>
    </submittedName>
</protein>
<dbReference type="AlphaFoldDB" id="X0XY67"/>
<proteinExistence type="predicted"/>
<reference evidence="1" key="1">
    <citation type="journal article" date="2014" name="Front. Microbiol.">
        <title>High frequency of phylogenetically diverse reductive dehalogenase-homologous genes in deep subseafloor sedimentary metagenomes.</title>
        <authorList>
            <person name="Kawai M."/>
            <person name="Futagami T."/>
            <person name="Toyoda A."/>
            <person name="Takaki Y."/>
            <person name="Nishi S."/>
            <person name="Hori S."/>
            <person name="Arai W."/>
            <person name="Tsubouchi T."/>
            <person name="Morono Y."/>
            <person name="Uchiyama I."/>
            <person name="Ito T."/>
            <person name="Fujiyama A."/>
            <person name="Inagaki F."/>
            <person name="Takami H."/>
        </authorList>
    </citation>
    <scope>NUCLEOTIDE SEQUENCE</scope>
    <source>
        <strain evidence="1">Expedition CK06-06</strain>
    </source>
</reference>
<evidence type="ECO:0000313" key="1">
    <source>
        <dbReference type="EMBL" id="GAG29696.1"/>
    </source>
</evidence>
<organism evidence="1">
    <name type="scientific">marine sediment metagenome</name>
    <dbReference type="NCBI Taxonomy" id="412755"/>
    <lineage>
        <taxon>unclassified sequences</taxon>
        <taxon>metagenomes</taxon>
        <taxon>ecological metagenomes</taxon>
    </lineage>
</organism>
<accession>X0XY67</accession>
<gene>
    <name evidence="1" type="ORF">S01H1_64478</name>
</gene>
<name>X0XY67_9ZZZZ</name>
<comment type="caution">
    <text evidence="1">The sequence shown here is derived from an EMBL/GenBank/DDBJ whole genome shotgun (WGS) entry which is preliminary data.</text>
</comment>